<dbReference type="Gene3D" id="1.20.1720.10">
    <property type="entry name" value="Multidrug resistance protein D"/>
    <property type="match status" value="1"/>
</dbReference>
<dbReference type="Proteomes" id="UP000204221">
    <property type="component" value="Chromosome"/>
</dbReference>
<evidence type="ECO:0000313" key="7">
    <source>
        <dbReference type="EMBL" id="ASO21654.1"/>
    </source>
</evidence>
<feature type="compositionally biased region" description="Basic residues" evidence="5">
    <location>
        <begin position="483"/>
        <end position="499"/>
    </location>
</feature>
<keyword evidence="2 6" id="KW-0812">Transmembrane</keyword>
<dbReference type="AlphaFoldDB" id="A0A221W7C7"/>
<evidence type="ECO:0000256" key="5">
    <source>
        <dbReference type="SAM" id="MobiDB-lite"/>
    </source>
</evidence>
<gene>
    <name evidence="7" type="primary">qacA8</name>
    <name evidence="7" type="ORF">AHOG_20185</name>
</gene>
<reference evidence="7 8" key="1">
    <citation type="submission" date="2017-07" db="EMBL/GenBank/DDBJ databases">
        <title>Complete genome sequence of Actinoalloteichus hoggarensis DSM 45943, type strain of Actinoalloteichus hoggarensis.</title>
        <authorList>
            <person name="Ruckert C."/>
            <person name="Nouioui I."/>
            <person name="Willmese J."/>
            <person name="van Wezel G."/>
            <person name="Klenk H.-P."/>
            <person name="Kalinowski J."/>
            <person name="Zotchev S.B."/>
        </authorList>
    </citation>
    <scope>NUCLEOTIDE SEQUENCE [LARGE SCALE GENOMIC DNA]</scope>
    <source>
        <strain evidence="7 8">DSM 45943</strain>
    </source>
</reference>
<feature type="transmembrane region" description="Helical" evidence="6">
    <location>
        <begin position="64"/>
        <end position="82"/>
    </location>
</feature>
<dbReference type="InterPro" id="IPR011701">
    <property type="entry name" value="MFS"/>
</dbReference>
<evidence type="ECO:0000256" key="1">
    <source>
        <dbReference type="ARBA" id="ARBA00004651"/>
    </source>
</evidence>
<dbReference type="PRINTS" id="PR01036">
    <property type="entry name" value="TCRTETB"/>
</dbReference>
<evidence type="ECO:0000256" key="3">
    <source>
        <dbReference type="ARBA" id="ARBA00022989"/>
    </source>
</evidence>
<dbReference type="KEGG" id="ahg:AHOG_20185"/>
<organism evidence="7 8">
    <name type="scientific">Actinoalloteichus hoggarensis</name>
    <dbReference type="NCBI Taxonomy" id="1470176"/>
    <lineage>
        <taxon>Bacteria</taxon>
        <taxon>Bacillati</taxon>
        <taxon>Actinomycetota</taxon>
        <taxon>Actinomycetes</taxon>
        <taxon>Pseudonocardiales</taxon>
        <taxon>Pseudonocardiaceae</taxon>
        <taxon>Actinoalloteichus</taxon>
    </lineage>
</organism>
<proteinExistence type="predicted"/>
<sequence>MNSRPPQQHAVPTGPTAVVADVRRRRTILIAVSVALMAVISSVTGLNVAQPDLAVDFGAPQGTVLWIINVYILTLAALLLPLGAVGDRWGRRPVLLAGLAVFGVANVVAGLAPSAALMIAARVLSGVGAAMIMPVTLAVITSTFPEKERGRAIGVWTGVAGGGGLLGMFLSAVLVDVVHWRFLFVLPVALVLVAAGMVLRSVPDSREAARGSFDTVGSLAAALAVVGLIYALHEGPEKGWSAPDTVVSLLVGVLGAAGFVVWELRHRAPLLDVRLFRERGLATGSVALLAVFGVQAGVSIVLYPFFQTVFGWSGLLSTVALLPMAGLMMVSSGLAPRMAERVGARATMTTGVLLAGVGLALLATLVSVDGGYPAVLPGMIAMGVGMGLSMPPATEAITSALPRDRQGVASALNDVTREFGTALGVALLGALLSAAYRTAVTPRLDGVPRRPRGPGPRGHRQRPRCRGRCGHGRSDVDPCGARILRRRLADRHVGGRRRAGGAPRPSPRPQARERDTRRRACHRRCRSRDLMTPRHPSGLVTRVAVRSRPPSSNPTAGARRPSPRPRLSCCRPPSRHARQPRPPTRPGDAVLGFGPGPLPPR</sequence>
<keyword evidence="4 6" id="KW-0472">Membrane</keyword>
<name>A0A221W7C7_9PSEU</name>
<feature type="transmembrane region" description="Helical" evidence="6">
    <location>
        <begin position="152"/>
        <end position="174"/>
    </location>
</feature>
<dbReference type="InterPro" id="IPR020846">
    <property type="entry name" value="MFS_dom"/>
</dbReference>
<comment type="subcellular location">
    <subcellularLocation>
        <location evidence="1">Cell membrane</location>
        <topology evidence="1">Multi-pass membrane protein</topology>
    </subcellularLocation>
</comment>
<dbReference type="EMBL" id="CP022521">
    <property type="protein sequence ID" value="ASO21654.1"/>
    <property type="molecule type" value="Genomic_DNA"/>
</dbReference>
<feature type="region of interest" description="Disordered" evidence="5">
    <location>
        <begin position="443"/>
        <end position="601"/>
    </location>
</feature>
<dbReference type="CDD" id="cd17321">
    <property type="entry name" value="MFS_MMR_MDR_like"/>
    <property type="match status" value="1"/>
</dbReference>
<feature type="transmembrane region" description="Helical" evidence="6">
    <location>
        <begin position="245"/>
        <end position="264"/>
    </location>
</feature>
<dbReference type="Gene3D" id="1.20.1250.20">
    <property type="entry name" value="MFS general substrate transporter like domains"/>
    <property type="match status" value="1"/>
</dbReference>
<dbReference type="PROSITE" id="PS50850">
    <property type="entry name" value="MFS"/>
    <property type="match status" value="1"/>
</dbReference>
<feature type="transmembrane region" description="Helical" evidence="6">
    <location>
        <begin position="119"/>
        <end position="140"/>
    </location>
</feature>
<feature type="transmembrane region" description="Helical" evidence="6">
    <location>
        <begin position="346"/>
        <end position="368"/>
    </location>
</feature>
<evidence type="ECO:0000256" key="2">
    <source>
        <dbReference type="ARBA" id="ARBA00022692"/>
    </source>
</evidence>
<evidence type="ECO:0000256" key="6">
    <source>
        <dbReference type="SAM" id="Phobius"/>
    </source>
</evidence>
<dbReference type="GO" id="GO:0005886">
    <property type="term" value="C:plasma membrane"/>
    <property type="evidence" value="ECO:0007669"/>
    <property type="project" value="UniProtKB-SubCell"/>
</dbReference>
<dbReference type="GO" id="GO:0022857">
    <property type="term" value="F:transmembrane transporter activity"/>
    <property type="evidence" value="ECO:0007669"/>
    <property type="project" value="InterPro"/>
</dbReference>
<feature type="transmembrane region" description="Helical" evidence="6">
    <location>
        <begin position="180"/>
        <end position="199"/>
    </location>
</feature>
<dbReference type="Pfam" id="PF07690">
    <property type="entry name" value="MFS_1"/>
    <property type="match status" value="1"/>
</dbReference>
<dbReference type="PANTHER" id="PTHR42718">
    <property type="entry name" value="MAJOR FACILITATOR SUPERFAMILY MULTIDRUG TRANSPORTER MFSC"/>
    <property type="match status" value="1"/>
</dbReference>
<feature type="transmembrane region" description="Helical" evidence="6">
    <location>
        <begin position="94"/>
        <end position="113"/>
    </location>
</feature>
<keyword evidence="3 6" id="KW-1133">Transmembrane helix</keyword>
<evidence type="ECO:0000256" key="4">
    <source>
        <dbReference type="ARBA" id="ARBA00023136"/>
    </source>
</evidence>
<dbReference type="SUPFAM" id="SSF103473">
    <property type="entry name" value="MFS general substrate transporter"/>
    <property type="match status" value="1"/>
</dbReference>
<feature type="transmembrane region" description="Helical" evidence="6">
    <location>
        <begin position="211"/>
        <end position="233"/>
    </location>
</feature>
<dbReference type="PANTHER" id="PTHR42718:SF42">
    <property type="entry name" value="EXPORT PROTEIN"/>
    <property type="match status" value="1"/>
</dbReference>
<accession>A0A221W7C7</accession>
<evidence type="ECO:0000313" key="8">
    <source>
        <dbReference type="Proteomes" id="UP000204221"/>
    </source>
</evidence>
<protein>
    <submittedName>
        <fullName evidence="7">Antiseptic resistance protein</fullName>
    </submittedName>
</protein>
<feature type="compositionally biased region" description="Basic residues" evidence="5">
    <location>
        <begin position="449"/>
        <end position="471"/>
    </location>
</feature>
<dbReference type="InterPro" id="IPR036259">
    <property type="entry name" value="MFS_trans_sf"/>
</dbReference>
<dbReference type="RefSeq" id="WP_245856347.1">
    <property type="nucleotide sequence ID" value="NZ_CP022521.1"/>
</dbReference>
<feature type="transmembrane region" description="Helical" evidence="6">
    <location>
        <begin position="28"/>
        <end position="49"/>
    </location>
</feature>
<feature type="transmembrane region" description="Helical" evidence="6">
    <location>
        <begin position="312"/>
        <end position="334"/>
    </location>
</feature>
<feature type="transmembrane region" description="Helical" evidence="6">
    <location>
        <begin position="285"/>
        <end position="306"/>
    </location>
</feature>
<keyword evidence="8" id="KW-1185">Reference proteome</keyword>